<dbReference type="Proteomes" id="UP000274131">
    <property type="component" value="Unassembled WGS sequence"/>
</dbReference>
<keyword evidence="5" id="KW-0963">Cytoplasm</keyword>
<dbReference type="InterPro" id="IPR035427">
    <property type="entry name" value="Tim10-like_dom_sf"/>
</dbReference>
<evidence type="ECO:0000256" key="11">
    <source>
        <dbReference type="ARBA" id="ARBA00073078"/>
    </source>
</evidence>
<comment type="subcellular location">
    <subcellularLocation>
        <location evidence="1">Cytoplasm</location>
    </subcellularLocation>
    <subcellularLocation>
        <location evidence="2">Nucleus</location>
        <location evidence="2">Nucleolus</location>
    </subcellularLocation>
    <subcellularLocation>
        <location evidence="3">Nucleus</location>
        <location evidence="3">Nucleoplasm</location>
    </subcellularLocation>
</comment>
<dbReference type="PANTHER" id="PTHR11953">
    <property type="entry name" value="EXOSOME COMPLEX COMPONENT"/>
    <property type="match status" value="1"/>
</dbReference>
<dbReference type="InterPro" id="IPR001247">
    <property type="entry name" value="ExoRNase_PH_dom1"/>
</dbReference>
<dbReference type="PANTHER" id="PTHR11953:SF0">
    <property type="entry name" value="EXOSOME COMPLEX COMPONENT RRP41"/>
    <property type="match status" value="1"/>
</dbReference>
<evidence type="ECO:0000256" key="10">
    <source>
        <dbReference type="ARBA" id="ARBA00062379"/>
    </source>
</evidence>
<comment type="function">
    <text evidence="9">Non-catalytic component of the RNA exosome complex which has 3'-&gt;5' exoribonuclease activity and participates in a multitude of cellular RNA processing and degradation events.</text>
</comment>
<dbReference type="SUPFAM" id="SSF55666">
    <property type="entry name" value="Ribonuclease PH domain 2-like"/>
    <property type="match status" value="1"/>
</dbReference>
<dbReference type="GO" id="GO:0071051">
    <property type="term" value="P:poly(A)-dependent snoRNA 3'-end processing"/>
    <property type="evidence" value="ECO:0007669"/>
    <property type="project" value="TreeGrafter"/>
</dbReference>
<dbReference type="OrthoDB" id="27298at2759"/>
<keyword evidence="6" id="KW-0698">rRNA processing</keyword>
<dbReference type="InterPro" id="IPR050080">
    <property type="entry name" value="RNase_PH"/>
</dbReference>
<evidence type="ECO:0000256" key="1">
    <source>
        <dbReference type="ARBA" id="ARBA00004496"/>
    </source>
</evidence>
<dbReference type="InterPro" id="IPR020568">
    <property type="entry name" value="Ribosomal_Su5_D2-typ_SF"/>
</dbReference>
<evidence type="ECO:0000259" key="13">
    <source>
        <dbReference type="Pfam" id="PF02953"/>
    </source>
</evidence>
<evidence type="ECO:0000256" key="4">
    <source>
        <dbReference type="ARBA" id="ARBA00006678"/>
    </source>
</evidence>
<evidence type="ECO:0000313" key="15">
    <source>
        <dbReference type="EMBL" id="VDD92412.1"/>
    </source>
</evidence>
<dbReference type="SUPFAM" id="SSF144122">
    <property type="entry name" value="Tim10-like"/>
    <property type="match status" value="1"/>
</dbReference>
<dbReference type="Gene3D" id="3.30.230.70">
    <property type="entry name" value="GHMP Kinase, N-terminal domain"/>
    <property type="match status" value="1"/>
</dbReference>
<protein>
    <recommendedName>
        <fullName evidence="11">Putative exosome complex component RRP41</fullName>
    </recommendedName>
</protein>
<reference evidence="17" key="1">
    <citation type="submission" date="2017-02" db="UniProtKB">
        <authorList>
            <consortium name="WormBaseParasite"/>
        </authorList>
    </citation>
    <scope>IDENTIFICATION</scope>
</reference>
<evidence type="ECO:0000313" key="17">
    <source>
        <dbReference type="WBParaSite" id="EVEC_0000767901-mRNA-1"/>
    </source>
</evidence>
<dbReference type="WBParaSite" id="EVEC_0000767901-mRNA-1">
    <property type="protein sequence ID" value="EVEC_0000767901-mRNA-1"/>
    <property type="gene ID" value="EVEC_0000767901"/>
</dbReference>
<evidence type="ECO:0000256" key="3">
    <source>
        <dbReference type="ARBA" id="ARBA00004642"/>
    </source>
</evidence>
<evidence type="ECO:0000256" key="9">
    <source>
        <dbReference type="ARBA" id="ARBA00058393"/>
    </source>
</evidence>
<keyword evidence="7" id="KW-0271">Exosome</keyword>
<dbReference type="InterPro" id="IPR004217">
    <property type="entry name" value="Tim10-like"/>
</dbReference>
<dbReference type="GO" id="GO:0034475">
    <property type="term" value="P:U4 snRNA 3'-end processing"/>
    <property type="evidence" value="ECO:0007669"/>
    <property type="project" value="TreeGrafter"/>
</dbReference>
<proteinExistence type="inferred from homology"/>
<accession>A0A0N4VAY6</accession>
<keyword evidence="16" id="KW-1185">Reference proteome</keyword>
<dbReference type="GO" id="GO:0000176">
    <property type="term" value="C:nuclear exosome (RNase complex)"/>
    <property type="evidence" value="ECO:0007669"/>
    <property type="project" value="TreeGrafter"/>
</dbReference>
<dbReference type="GO" id="GO:0005654">
    <property type="term" value="C:nucleoplasm"/>
    <property type="evidence" value="ECO:0007669"/>
    <property type="project" value="UniProtKB-SubCell"/>
</dbReference>
<dbReference type="GO" id="GO:0005730">
    <property type="term" value="C:nucleolus"/>
    <property type="evidence" value="ECO:0007669"/>
    <property type="project" value="UniProtKB-SubCell"/>
</dbReference>
<evidence type="ECO:0000259" key="14">
    <source>
        <dbReference type="Pfam" id="PF03725"/>
    </source>
</evidence>
<dbReference type="PROSITE" id="PS01277">
    <property type="entry name" value="RIBONUCLEASE_PH"/>
    <property type="match status" value="1"/>
</dbReference>
<evidence type="ECO:0000256" key="7">
    <source>
        <dbReference type="ARBA" id="ARBA00022835"/>
    </source>
</evidence>
<sequence length="339" mass="37681">MSASIANLTQLKEFFTVYNTLTERCFNSCVREFNHHHLVESETDCVWRCIDKLMLVNQRLMFIFAEVAPNTIFKQNKDSDLPNLPDSSTSTLADVMNIISEHGFRRDGRKPDQIRNINYKLGVYSQADGSAYLEVGSTKVLCAVYGPHECRHHGRMNEDKCLISCQYSMATFSTNDRKDRPRGDRKAIEFARLMENAFESAILTENYPRSQIDIFCELLQADGSHLAACVNAATLALVDAGIPMRGLVVAASTACDVGGVPCVDVNSREETRVAPRLTIATISGKNEIVLTELQNRLHRDHFLTLLRAARDATSLVHACLETAVSTHVSQALGVSPLVE</sequence>
<dbReference type="EMBL" id="UXUI01008803">
    <property type="protein sequence ID" value="VDD92412.1"/>
    <property type="molecule type" value="Genomic_DNA"/>
</dbReference>
<dbReference type="AlphaFoldDB" id="A0A0N4VAY6"/>
<dbReference type="SUPFAM" id="SSF54211">
    <property type="entry name" value="Ribosomal protein S5 domain 2-like"/>
    <property type="match status" value="1"/>
</dbReference>
<evidence type="ECO:0000256" key="8">
    <source>
        <dbReference type="ARBA" id="ARBA00022884"/>
    </source>
</evidence>
<feature type="domain" description="Exoribonuclease phosphorolytic" evidence="14">
    <location>
        <begin position="248"/>
        <end position="311"/>
    </location>
</feature>
<dbReference type="Gene3D" id="1.10.287.810">
    <property type="entry name" value="Mitochondrial import inner membrane translocase subunit tim13 like domains"/>
    <property type="match status" value="1"/>
</dbReference>
<evidence type="ECO:0000313" key="16">
    <source>
        <dbReference type="Proteomes" id="UP000274131"/>
    </source>
</evidence>
<dbReference type="STRING" id="51028.A0A0N4VAY6"/>
<gene>
    <name evidence="15" type="ORF">EVEC_LOCUS7163</name>
</gene>
<dbReference type="GO" id="GO:0071028">
    <property type="term" value="P:nuclear mRNA surveillance"/>
    <property type="evidence" value="ECO:0007669"/>
    <property type="project" value="TreeGrafter"/>
</dbReference>
<dbReference type="GO" id="GO:0000177">
    <property type="term" value="C:cytoplasmic exosome (RNase complex)"/>
    <property type="evidence" value="ECO:0007669"/>
    <property type="project" value="TreeGrafter"/>
</dbReference>
<comment type="similarity">
    <text evidence="4">Belongs to the RNase PH family.</text>
</comment>
<dbReference type="InterPro" id="IPR027408">
    <property type="entry name" value="PNPase/RNase_PH_dom_sf"/>
</dbReference>
<dbReference type="Pfam" id="PF02953">
    <property type="entry name" value="zf-Tim10_DDP"/>
    <property type="match status" value="1"/>
</dbReference>
<dbReference type="GO" id="GO:0006364">
    <property type="term" value="P:rRNA processing"/>
    <property type="evidence" value="ECO:0007669"/>
    <property type="project" value="UniProtKB-KW"/>
</dbReference>
<comment type="subunit">
    <text evidence="10">Component of the RNA exosome complex.</text>
</comment>
<evidence type="ECO:0000256" key="6">
    <source>
        <dbReference type="ARBA" id="ARBA00022552"/>
    </source>
</evidence>
<name>A0A0N4VAY6_ENTVE</name>
<keyword evidence="8" id="KW-0694">RNA-binding</keyword>
<dbReference type="InterPro" id="IPR018336">
    <property type="entry name" value="RNase_PH_CS"/>
</dbReference>
<evidence type="ECO:0000256" key="2">
    <source>
        <dbReference type="ARBA" id="ARBA00004604"/>
    </source>
</evidence>
<evidence type="ECO:0000259" key="12">
    <source>
        <dbReference type="Pfam" id="PF01138"/>
    </source>
</evidence>
<dbReference type="GO" id="GO:0016075">
    <property type="term" value="P:rRNA catabolic process"/>
    <property type="evidence" value="ECO:0007669"/>
    <property type="project" value="TreeGrafter"/>
</dbReference>
<organism evidence="17">
    <name type="scientific">Enterobius vermicularis</name>
    <name type="common">Human pinworm</name>
    <dbReference type="NCBI Taxonomy" id="51028"/>
    <lineage>
        <taxon>Eukaryota</taxon>
        <taxon>Metazoa</taxon>
        <taxon>Ecdysozoa</taxon>
        <taxon>Nematoda</taxon>
        <taxon>Chromadorea</taxon>
        <taxon>Rhabditida</taxon>
        <taxon>Spirurina</taxon>
        <taxon>Oxyuridomorpha</taxon>
        <taxon>Oxyuroidea</taxon>
        <taxon>Oxyuridae</taxon>
        <taxon>Enterobius</taxon>
    </lineage>
</organism>
<dbReference type="InterPro" id="IPR036345">
    <property type="entry name" value="ExoRNase_PH_dom2_sf"/>
</dbReference>
<evidence type="ECO:0000256" key="5">
    <source>
        <dbReference type="ARBA" id="ARBA00022490"/>
    </source>
</evidence>
<dbReference type="Pfam" id="PF01138">
    <property type="entry name" value="RNase_PH"/>
    <property type="match status" value="1"/>
</dbReference>
<reference evidence="15 16" key="2">
    <citation type="submission" date="2018-10" db="EMBL/GenBank/DDBJ databases">
        <authorList>
            <consortium name="Pathogen Informatics"/>
        </authorList>
    </citation>
    <scope>NUCLEOTIDE SEQUENCE [LARGE SCALE GENOMIC DNA]</scope>
</reference>
<dbReference type="CDD" id="cd11370">
    <property type="entry name" value="RNase_PH_RRP41"/>
    <property type="match status" value="1"/>
</dbReference>
<dbReference type="InterPro" id="IPR015847">
    <property type="entry name" value="ExoRNase_PH_dom2"/>
</dbReference>
<dbReference type="Pfam" id="PF03725">
    <property type="entry name" value="RNase_PH_C"/>
    <property type="match status" value="1"/>
</dbReference>
<feature type="domain" description="Tim10-like" evidence="13">
    <location>
        <begin position="5"/>
        <end position="61"/>
    </location>
</feature>
<feature type="domain" description="Exoribonuclease phosphorolytic" evidence="12">
    <location>
        <begin position="113"/>
        <end position="243"/>
    </location>
</feature>
<dbReference type="FunFam" id="3.30.230.70:FF:000004">
    <property type="entry name" value="Exosome complex component Rrp41"/>
    <property type="match status" value="1"/>
</dbReference>
<dbReference type="GO" id="GO:0003723">
    <property type="term" value="F:RNA binding"/>
    <property type="evidence" value="ECO:0007669"/>
    <property type="project" value="UniProtKB-KW"/>
</dbReference>